<evidence type="ECO:0000313" key="10">
    <source>
        <dbReference type="EnsemblMetazoa" id="tetur20g01820.1"/>
    </source>
</evidence>
<dbReference type="GO" id="GO:0030154">
    <property type="term" value="P:cell differentiation"/>
    <property type="evidence" value="ECO:0007669"/>
    <property type="project" value="TreeGrafter"/>
</dbReference>
<evidence type="ECO:0000313" key="11">
    <source>
        <dbReference type="Proteomes" id="UP000015104"/>
    </source>
</evidence>
<accession>T1KT39</accession>
<dbReference type="GO" id="GO:0004879">
    <property type="term" value="F:nuclear receptor activity"/>
    <property type="evidence" value="ECO:0007669"/>
    <property type="project" value="TreeGrafter"/>
</dbReference>
<evidence type="ECO:0000256" key="3">
    <source>
        <dbReference type="ARBA" id="ARBA00022833"/>
    </source>
</evidence>
<dbReference type="InterPro" id="IPR013088">
    <property type="entry name" value="Znf_NHR/GATA"/>
</dbReference>
<dbReference type="KEGG" id="tut:107367095"/>
<dbReference type="OrthoDB" id="6355676at2759"/>
<keyword evidence="6" id="KW-0804">Transcription</keyword>
<keyword evidence="4" id="KW-0805">Transcription regulation</keyword>
<evidence type="ECO:0000256" key="8">
    <source>
        <dbReference type="ARBA" id="ARBA00023242"/>
    </source>
</evidence>
<dbReference type="PRINTS" id="PR00047">
    <property type="entry name" value="STROIDFINGER"/>
</dbReference>
<dbReference type="Pfam" id="PF00105">
    <property type="entry name" value="zf-C4"/>
    <property type="match status" value="1"/>
</dbReference>
<dbReference type="PANTHER" id="PTHR24082">
    <property type="entry name" value="NUCLEAR HORMONE RECEPTOR"/>
    <property type="match status" value="1"/>
</dbReference>
<dbReference type="AlphaFoldDB" id="T1KT39"/>
<dbReference type="SMART" id="SM00399">
    <property type="entry name" value="ZnF_C4"/>
    <property type="match status" value="1"/>
</dbReference>
<keyword evidence="1" id="KW-0479">Metal-binding</keyword>
<sequence length="498" mass="57132">MSSLIQTNELCQICSDDSSGKYFGFHLCSPCKAFFRRNADKGQMFKCAFINNCDINKITRRHCRKCRLDKCFKIGMRKLWSSMENSEVVKSENLEEDDANEILPEKPLVTPSHASYAASSNETFDFKLPSLPVRKNNRINCYGPNITLVLYNLLDTGSLQDLLESENDEPVDASSNHEFTSQNSFLEQYSADNNGKRTCTEDSCDFHKVRQEYFTSTGFIQGCDKQVVLGALSQPSCENESWQWKIHHLIIGANYTPIDIRSELVSNCMALSFIESAKIDELQQFALSICSIYKCELPLTLDIAGFLKVCEYCLNRLVPALNTVSSYSSLPIEDRMYLIKRNFVCILAMKTIPHVDLDMETFQVPKTPVSWPLRSLRLLQDSAYEALINFIHFLPPDLRRCNKANMLMLAIILFNAETENVTCIDNIRFHQCYYIYLFKRFVESFSPDACEARSDFYDLMMKLGEFQENFNGRELIQELADNHSESVGPLMSEILDLY</sequence>
<name>T1KT39_TETUR</name>
<evidence type="ECO:0000256" key="7">
    <source>
        <dbReference type="ARBA" id="ARBA00023170"/>
    </source>
</evidence>
<dbReference type="PROSITE" id="PS00031">
    <property type="entry name" value="NUCLEAR_REC_DBD_1"/>
    <property type="match status" value="1"/>
</dbReference>
<dbReference type="EMBL" id="CAEY01000513">
    <property type="status" value="NOT_ANNOTATED_CDS"/>
    <property type="molecule type" value="Genomic_DNA"/>
</dbReference>
<evidence type="ECO:0000256" key="4">
    <source>
        <dbReference type="ARBA" id="ARBA00023015"/>
    </source>
</evidence>
<keyword evidence="5" id="KW-0238">DNA-binding</keyword>
<dbReference type="SUPFAM" id="SSF48508">
    <property type="entry name" value="Nuclear receptor ligand-binding domain"/>
    <property type="match status" value="1"/>
</dbReference>
<dbReference type="HOGENOM" id="CLU_007368_12_2_1"/>
<dbReference type="eggNOG" id="KOG3575">
    <property type="taxonomic scope" value="Eukaryota"/>
</dbReference>
<protein>
    <recommendedName>
        <fullName evidence="9">Nuclear receptor domain-containing protein</fullName>
    </recommendedName>
</protein>
<keyword evidence="11" id="KW-1185">Reference proteome</keyword>
<reference evidence="11" key="1">
    <citation type="submission" date="2011-08" db="EMBL/GenBank/DDBJ databases">
        <authorList>
            <person name="Rombauts S."/>
        </authorList>
    </citation>
    <scope>NUCLEOTIDE SEQUENCE</scope>
    <source>
        <strain evidence="11">London</strain>
    </source>
</reference>
<keyword evidence="3" id="KW-0862">Zinc</keyword>
<keyword evidence="7" id="KW-0675">Receptor</keyword>
<dbReference type="Gene3D" id="1.10.565.10">
    <property type="entry name" value="Retinoid X Receptor"/>
    <property type="match status" value="1"/>
</dbReference>
<dbReference type="SUPFAM" id="SSF57716">
    <property type="entry name" value="Glucocorticoid receptor-like (DNA-binding domain)"/>
    <property type="match status" value="1"/>
</dbReference>
<evidence type="ECO:0000256" key="5">
    <source>
        <dbReference type="ARBA" id="ARBA00023125"/>
    </source>
</evidence>
<evidence type="ECO:0000256" key="1">
    <source>
        <dbReference type="ARBA" id="ARBA00022723"/>
    </source>
</evidence>
<dbReference type="GO" id="GO:0000122">
    <property type="term" value="P:negative regulation of transcription by RNA polymerase II"/>
    <property type="evidence" value="ECO:0007669"/>
    <property type="project" value="TreeGrafter"/>
</dbReference>
<dbReference type="InterPro" id="IPR001628">
    <property type="entry name" value="Znf_hrmn_rcpt"/>
</dbReference>
<dbReference type="GO" id="GO:0000978">
    <property type="term" value="F:RNA polymerase II cis-regulatory region sequence-specific DNA binding"/>
    <property type="evidence" value="ECO:0007669"/>
    <property type="project" value="TreeGrafter"/>
</dbReference>
<gene>
    <name evidence="10" type="primary">107367095</name>
</gene>
<dbReference type="InterPro" id="IPR050234">
    <property type="entry name" value="Nuclear_hormone_rcpt_NR1"/>
</dbReference>
<dbReference type="GO" id="GO:0045944">
    <property type="term" value="P:positive regulation of transcription by RNA polymerase II"/>
    <property type="evidence" value="ECO:0007669"/>
    <property type="project" value="TreeGrafter"/>
</dbReference>
<organism evidence="10 11">
    <name type="scientific">Tetranychus urticae</name>
    <name type="common">Two-spotted spider mite</name>
    <dbReference type="NCBI Taxonomy" id="32264"/>
    <lineage>
        <taxon>Eukaryota</taxon>
        <taxon>Metazoa</taxon>
        <taxon>Ecdysozoa</taxon>
        <taxon>Arthropoda</taxon>
        <taxon>Chelicerata</taxon>
        <taxon>Arachnida</taxon>
        <taxon>Acari</taxon>
        <taxon>Acariformes</taxon>
        <taxon>Trombidiformes</taxon>
        <taxon>Prostigmata</taxon>
        <taxon>Eleutherengona</taxon>
        <taxon>Raphignathae</taxon>
        <taxon>Tetranychoidea</taxon>
        <taxon>Tetranychidae</taxon>
        <taxon>Tetranychus</taxon>
    </lineage>
</organism>
<feature type="domain" description="Nuclear receptor" evidence="9">
    <location>
        <begin position="8"/>
        <end position="83"/>
    </location>
</feature>
<keyword evidence="8" id="KW-0539">Nucleus</keyword>
<dbReference type="PROSITE" id="PS51030">
    <property type="entry name" value="NUCLEAR_REC_DBD_2"/>
    <property type="match status" value="1"/>
</dbReference>
<dbReference type="Gene3D" id="3.30.50.10">
    <property type="entry name" value="Erythroid Transcription Factor GATA-1, subunit A"/>
    <property type="match status" value="1"/>
</dbReference>
<evidence type="ECO:0000256" key="2">
    <source>
        <dbReference type="ARBA" id="ARBA00022771"/>
    </source>
</evidence>
<proteinExistence type="predicted"/>
<keyword evidence="2" id="KW-0863">Zinc-finger</keyword>
<dbReference type="InterPro" id="IPR035500">
    <property type="entry name" value="NHR-like_dom_sf"/>
</dbReference>
<reference evidence="10" key="2">
    <citation type="submission" date="2015-06" db="UniProtKB">
        <authorList>
            <consortium name="EnsemblMetazoa"/>
        </authorList>
    </citation>
    <scope>IDENTIFICATION</scope>
</reference>
<dbReference type="Proteomes" id="UP000015104">
    <property type="component" value="Unassembled WGS sequence"/>
</dbReference>
<dbReference type="GO" id="GO:0008270">
    <property type="term" value="F:zinc ion binding"/>
    <property type="evidence" value="ECO:0007669"/>
    <property type="project" value="UniProtKB-KW"/>
</dbReference>
<evidence type="ECO:0000256" key="6">
    <source>
        <dbReference type="ARBA" id="ARBA00023163"/>
    </source>
</evidence>
<dbReference type="PANTHER" id="PTHR24082:SF283">
    <property type="entry name" value="NUCLEAR HORMONE RECEPTOR HR96"/>
    <property type="match status" value="1"/>
</dbReference>
<dbReference type="EnsemblMetazoa" id="tetur20g01820.1">
    <property type="protein sequence ID" value="tetur20g01820.1"/>
    <property type="gene ID" value="tetur20g01820"/>
</dbReference>
<dbReference type="STRING" id="32264.T1KT39"/>
<evidence type="ECO:0000259" key="9">
    <source>
        <dbReference type="PROSITE" id="PS51030"/>
    </source>
</evidence>